<gene>
    <name evidence="14" type="ORF">GCM10025867_00200</name>
    <name evidence="15" type="ORF">GCM10025867_44930</name>
</gene>
<evidence type="ECO:0000256" key="5">
    <source>
        <dbReference type="ARBA" id="ARBA00022679"/>
    </source>
</evidence>
<dbReference type="GO" id="GO:0016301">
    <property type="term" value="F:kinase activity"/>
    <property type="evidence" value="ECO:0007669"/>
    <property type="project" value="UniProtKB-KW"/>
</dbReference>
<dbReference type="InterPro" id="IPR036890">
    <property type="entry name" value="HATPase_C_sf"/>
</dbReference>
<reference evidence="15" key="3">
    <citation type="submission" date="2023-02" db="EMBL/GenBank/DDBJ databases">
        <authorList>
            <person name="Sun Q."/>
            <person name="Mori K."/>
        </authorList>
    </citation>
    <scope>NUCLEOTIDE SEQUENCE</scope>
    <source>
        <strain evidence="15">NBRC 108728</strain>
    </source>
</reference>
<dbReference type="SUPFAM" id="SSF47384">
    <property type="entry name" value="Homodimeric domain of signal transducing histidine kinase"/>
    <property type="match status" value="1"/>
</dbReference>
<dbReference type="InterPro" id="IPR004358">
    <property type="entry name" value="Sig_transdc_His_kin-like_C"/>
</dbReference>
<reference evidence="15" key="1">
    <citation type="journal article" date="2014" name="Int. J. Syst. Evol. Microbiol.">
        <title>Complete genome of a new Firmicutes species belonging to the dominant human colonic microbiota ('Ruminococcus bicirculans') reveals two chromosomes and a selective capacity to utilize plant glucans.</title>
        <authorList>
            <consortium name="NISC Comparative Sequencing Program"/>
            <person name="Wegmann U."/>
            <person name="Louis P."/>
            <person name="Goesmann A."/>
            <person name="Henrissat B."/>
            <person name="Duncan S.H."/>
            <person name="Flint H.J."/>
        </authorList>
    </citation>
    <scope>NUCLEOTIDE SEQUENCE</scope>
    <source>
        <strain evidence="15">NBRC 108728</strain>
    </source>
</reference>
<name>A0ABM8GUV7_9MICO</name>
<dbReference type="Pfam" id="PF00672">
    <property type="entry name" value="HAMP"/>
    <property type="match status" value="1"/>
</dbReference>
<dbReference type="InterPro" id="IPR003660">
    <property type="entry name" value="HAMP_dom"/>
</dbReference>
<evidence type="ECO:0000256" key="6">
    <source>
        <dbReference type="ARBA" id="ARBA00022692"/>
    </source>
</evidence>
<feature type="transmembrane region" description="Helical" evidence="11">
    <location>
        <begin position="150"/>
        <end position="170"/>
    </location>
</feature>
<dbReference type="PANTHER" id="PTHR45436:SF5">
    <property type="entry name" value="SENSOR HISTIDINE KINASE TRCS"/>
    <property type="match status" value="1"/>
</dbReference>
<accession>A0ABM8GUV7</accession>
<keyword evidence="16" id="KW-1185">Reference proteome</keyword>
<dbReference type="PROSITE" id="PS50109">
    <property type="entry name" value="HIS_KIN"/>
    <property type="match status" value="1"/>
</dbReference>
<dbReference type="Pfam" id="PF00512">
    <property type="entry name" value="HisKA"/>
    <property type="match status" value="1"/>
</dbReference>
<keyword evidence="10 11" id="KW-0472">Membrane</keyword>
<keyword evidence="5" id="KW-0808">Transferase</keyword>
<dbReference type="PRINTS" id="PR00344">
    <property type="entry name" value="BCTRLSENSOR"/>
</dbReference>
<evidence type="ECO:0000259" key="12">
    <source>
        <dbReference type="PROSITE" id="PS50109"/>
    </source>
</evidence>
<dbReference type="EMBL" id="AP027732">
    <property type="protein sequence ID" value="BDZ52252.1"/>
    <property type="molecule type" value="Genomic_DNA"/>
</dbReference>
<evidence type="ECO:0000256" key="3">
    <source>
        <dbReference type="ARBA" id="ARBA00012438"/>
    </source>
</evidence>
<evidence type="ECO:0000313" key="15">
    <source>
        <dbReference type="EMBL" id="BDZ52252.1"/>
    </source>
</evidence>
<comment type="catalytic activity">
    <reaction evidence="1">
        <text>ATP + protein L-histidine = ADP + protein N-phospho-L-histidine.</text>
        <dbReference type="EC" id="2.7.13.3"/>
    </reaction>
</comment>
<evidence type="ECO:0000313" key="14">
    <source>
        <dbReference type="EMBL" id="BDZ47779.1"/>
    </source>
</evidence>
<dbReference type="CDD" id="cd06225">
    <property type="entry name" value="HAMP"/>
    <property type="match status" value="1"/>
</dbReference>
<keyword evidence="6 11" id="KW-0812">Transmembrane</keyword>
<comment type="subcellular location">
    <subcellularLocation>
        <location evidence="2">Cell membrane</location>
    </subcellularLocation>
</comment>
<proteinExistence type="predicted"/>
<dbReference type="Gene3D" id="6.10.340.10">
    <property type="match status" value="1"/>
</dbReference>
<dbReference type="EMBL" id="AP027732">
    <property type="protein sequence ID" value="BDZ47779.1"/>
    <property type="molecule type" value="Genomic_DNA"/>
</dbReference>
<dbReference type="PROSITE" id="PS50885">
    <property type="entry name" value="HAMP"/>
    <property type="match status" value="1"/>
</dbReference>
<evidence type="ECO:0000259" key="13">
    <source>
        <dbReference type="PROSITE" id="PS50885"/>
    </source>
</evidence>
<dbReference type="SMART" id="SM00387">
    <property type="entry name" value="HATPase_c"/>
    <property type="match status" value="1"/>
</dbReference>
<keyword evidence="7 15" id="KW-0418">Kinase</keyword>
<evidence type="ECO:0000256" key="4">
    <source>
        <dbReference type="ARBA" id="ARBA00022553"/>
    </source>
</evidence>
<dbReference type="Gene3D" id="1.10.287.130">
    <property type="match status" value="1"/>
</dbReference>
<evidence type="ECO:0000256" key="2">
    <source>
        <dbReference type="ARBA" id="ARBA00004236"/>
    </source>
</evidence>
<evidence type="ECO:0000313" key="16">
    <source>
        <dbReference type="Proteomes" id="UP001321486"/>
    </source>
</evidence>
<dbReference type="SMART" id="SM00304">
    <property type="entry name" value="HAMP"/>
    <property type="match status" value="1"/>
</dbReference>
<dbReference type="Proteomes" id="UP001321486">
    <property type="component" value="Chromosome"/>
</dbReference>
<dbReference type="PANTHER" id="PTHR45436">
    <property type="entry name" value="SENSOR HISTIDINE KINASE YKOH"/>
    <property type="match status" value="1"/>
</dbReference>
<protein>
    <recommendedName>
        <fullName evidence="3">histidine kinase</fullName>
        <ecNumber evidence="3">2.7.13.3</ecNumber>
    </recommendedName>
</protein>
<evidence type="ECO:0000256" key="9">
    <source>
        <dbReference type="ARBA" id="ARBA00023012"/>
    </source>
</evidence>
<evidence type="ECO:0000256" key="8">
    <source>
        <dbReference type="ARBA" id="ARBA00022989"/>
    </source>
</evidence>
<dbReference type="RefSeq" id="WP_286344864.1">
    <property type="nucleotide sequence ID" value="NZ_AP027732.1"/>
</dbReference>
<evidence type="ECO:0000256" key="11">
    <source>
        <dbReference type="SAM" id="Phobius"/>
    </source>
</evidence>
<dbReference type="SMART" id="SM00388">
    <property type="entry name" value="HisKA"/>
    <property type="match status" value="1"/>
</dbReference>
<dbReference type="InterPro" id="IPR003594">
    <property type="entry name" value="HATPase_dom"/>
</dbReference>
<feature type="domain" description="HAMP" evidence="13">
    <location>
        <begin position="171"/>
        <end position="224"/>
    </location>
</feature>
<keyword evidence="9" id="KW-0902">Two-component regulatory system</keyword>
<feature type="domain" description="Histidine kinase" evidence="12">
    <location>
        <begin position="232"/>
        <end position="441"/>
    </location>
</feature>
<dbReference type="Gene3D" id="3.30.565.10">
    <property type="entry name" value="Histidine kinase-like ATPase, C-terminal domain"/>
    <property type="match status" value="1"/>
</dbReference>
<keyword evidence="4" id="KW-0597">Phosphoprotein</keyword>
<dbReference type="Pfam" id="PF02518">
    <property type="entry name" value="HATPase_c"/>
    <property type="match status" value="1"/>
</dbReference>
<feature type="transmembrane region" description="Helical" evidence="11">
    <location>
        <begin position="12"/>
        <end position="36"/>
    </location>
</feature>
<dbReference type="EC" id="2.7.13.3" evidence="3"/>
<reference evidence="16" key="2">
    <citation type="journal article" date="2019" name="Int. J. Syst. Evol. Microbiol.">
        <title>The Global Catalogue of Microorganisms (GCM) 10K type strain sequencing project: providing services to taxonomists for standard genome sequencing and annotation.</title>
        <authorList>
            <consortium name="The Broad Institute Genomics Platform"/>
            <consortium name="The Broad Institute Genome Sequencing Center for Infectious Disease"/>
            <person name="Wu L."/>
            <person name="Ma J."/>
        </authorList>
    </citation>
    <scope>NUCLEOTIDE SEQUENCE [LARGE SCALE GENOMIC DNA]</scope>
    <source>
        <strain evidence="16">NBRC 108728</strain>
    </source>
</reference>
<dbReference type="InterPro" id="IPR036097">
    <property type="entry name" value="HisK_dim/P_sf"/>
</dbReference>
<organism evidence="15 16">
    <name type="scientific">Frondihabitans sucicola</name>
    <dbReference type="NCBI Taxonomy" id="1268041"/>
    <lineage>
        <taxon>Bacteria</taxon>
        <taxon>Bacillati</taxon>
        <taxon>Actinomycetota</taxon>
        <taxon>Actinomycetes</taxon>
        <taxon>Micrococcales</taxon>
        <taxon>Microbacteriaceae</taxon>
        <taxon>Frondihabitans</taxon>
    </lineage>
</organism>
<keyword evidence="8 11" id="KW-1133">Transmembrane helix</keyword>
<evidence type="ECO:0000256" key="10">
    <source>
        <dbReference type="ARBA" id="ARBA00023136"/>
    </source>
</evidence>
<sequence>MRDARRRSIRFRATAAVVVIALVLGGAGSVAFIAVLEHSLVDGVQNNAETSLETLAGRVEAEGDSVVDAHDDDILVQLQDDDGAVVAHGDDAGGAPLPQHDGSIVTRDDERWLLVSDDLDEIGGSDREAVLVVGGSLDDADDAVATVRSLLLGALPILVVLMGVLAWIVVGRALRPVERMRVDAESVRATNLHARIDEPGTGDEIDRLARTLNGMLARLEDSQRAQQQFVSDASHELRSPLATIRQHAELARLHPQTTSLAELSDVVLSESDRQNDLVESLLVLTRLDENGPGSLAPVDLDDLLLAQAARVRALGGVVVTTTGIGPARVSGDERLLTTLIRNLVDNAARHAEHTVDLHLSSTDAAVTLAVDDDGPGIAPADRERVFDRFVRLDEGRDRDSGGSGLGLAIARAVARAHGGTISVTSAESGGASFAVTLPAAA</sequence>
<evidence type="ECO:0000256" key="7">
    <source>
        <dbReference type="ARBA" id="ARBA00022777"/>
    </source>
</evidence>
<dbReference type="SUPFAM" id="SSF158472">
    <property type="entry name" value="HAMP domain-like"/>
    <property type="match status" value="1"/>
</dbReference>
<dbReference type="InterPro" id="IPR050428">
    <property type="entry name" value="TCS_sensor_his_kinase"/>
</dbReference>
<dbReference type="CDD" id="cd00082">
    <property type="entry name" value="HisKA"/>
    <property type="match status" value="1"/>
</dbReference>
<evidence type="ECO:0000256" key="1">
    <source>
        <dbReference type="ARBA" id="ARBA00000085"/>
    </source>
</evidence>
<dbReference type="InterPro" id="IPR003661">
    <property type="entry name" value="HisK_dim/P_dom"/>
</dbReference>
<dbReference type="SUPFAM" id="SSF55874">
    <property type="entry name" value="ATPase domain of HSP90 chaperone/DNA topoisomerase II/histidine kinase"/>
    <property type="match status" value="1"/>
</dbReference>
<dbReference type="InterPro" id="IPR005467">
    <property type="entry name" value="His_kinase_dom"/>
</dbReference>